<dbReference type="RefSeq" id="XP_046058915.1">
    <property type="nucleotide sequence ID" value="XM_046207230.1"/>
</dbReference>
<dbReference type="Proteomes" id="UP000769157">
    <property type="component" value="Unassembled WGS sequence"/>
</dbReference>
<accession>A0A9P8NYY2</accession>
<keyword evidence="2" id="KW-1185">Reference proteome</keyword>
<dbReference type="AlphaFoldDB" id="A0A9P8NYY2"/>
<dbReference type="GeneID" id="70237953"/>
<reference evidence="1" key="1">
    <citation type="journal article" date="2021" name="Open Biol.">
        <title>Shared evolutionary footprints suggest mitochondrial oxidative damage underlies multiple complex I losses in fungi.</title>
        <authorList>
            <person name="Schikora-Tamarit M.A."/>
            <person name="Marcet-Houben M."/>
            <person name="Nosek J."/>
            <person name="Gabaldon T."/>
        </authorList>
    </citation>
    <scope>NUCLEOTIDE SEQUENCE</scope>
    <source>
        <strain evidence="1">CBS6075</strain>
    </source>
</reference>
<gene>
    <name evidence="1" type="ORF">OGAPHI_005989</name>
</gene>
<organism evidence="1 2">
    <name type="scientific">Ogataea philodendri</name>
    <dbReference type="NCBI Taxonomy" id="1378263"/>
    <lineage>
        <taxon>Eukaryota</taxon>
        <taxon>Fungi</taxon>
        <taxon>Dikarya</taxon>
        <taxon>Ascomycota</taxon>
        <taxon>Saccharomycotina</taxon>
        <taxon>Pichiomycetes</taxon>
        <taxon>Pichiales</taxon>
        <taxon>Pichiaceae</taxon>
        <taxon>Ogataea</taxon>
    </lineage>
</organism>
<name>A0A9P8NYY2_9ASCO</name>
<sequence>MISGNQAWKVKDIASTTPMHTNLCSAECDMVSLIHDMKSTPQPVSANRRYQPVKRAAWLFSGQAVRMMHPITATVQKIAINGQRLPMMSEVQVIMILDSNNVTDESSREEPHWPRQNERCHGRPGELLARLTFDGCQVINNKLSFVRLEPPGLGIVRSVRNSKISIDSDRNGDNTIKDE</sequence>
<protein>
    <submittedName>
        <fullName evidence="1">Uncharacterized protein</fullName>
    </submittedName>
</protein>
<evidence type="ECO:0000313" key="2">
    <source>
        <dbReference type="Proteomes" id="UP000769157"/>
    </source>
</evidence>
<proteinExistence type="predicted"/>
<dbReference type="EMBL" id="JAEUBE010000414">
    <property type="protein sequence ID" value="KAH3661811.1"/>
    <property type="molecule type" value="Genomic_DNA"/>
</dbReference>
<comment type="caution">
    <text evidence="1">The sequence shown here is derived from an EMBL/GenBank/DDBJ whole genome shotgun (WGS) entry which is preliminary data.</text>
</comment>
<evidence type="ECO:0000313" key="1">
    <source>
        <dbReference type="EMBL" id="KAH3661811.1"/>
    </source>
</evidence>
<reference evidence="1" key="2">
    <citation type="submission" date="2021-01" db="EMBL/GenBank/DDBJ databases">
        <authorList>
            <person name="Schikora-Tamarit M.A."/>
        </authorList>
    </citation>
    <scope>NUCLEOTIDE SEQUENCE</scope>
    <source>
        <strain evidence="1">CBS6075</strain>
    </source>
</reference>